<dbReference type="PANTHER" id="PTHR43682">
    <property type="entry name" value="LACTATE UTILIZATION PROTEIN C"/>
    <property type="match status" value="1"/>
</dbReference>
<dbReference type="Proteomes" id="UP000273643">
    <property type="component" value="Unassembled WGS sequence"/>
</dbReference>
<dbReference type="Pfam" id="PF02589">
    <property type="entry name" value="LUD_dom"/>
    <property type="match status" value="1"/>
</dbReference>
<dbReference type="SUPFAM" id="SSF100950">
    <property type="entry name" value="NagB/RpiA/CoA transferase-like"/>
    <property type="match status" value="1"/>
</dbReference>
<dbReference type="InterPro" id="IPR037171">
    <property type="entry name" value="NagB/RpiA_transferase-like"/>
</dbReference>
<proteinExistence type="predicted"/>
<feature type="domain" description="LUD" evidence="1">
    <location>
        <begin position="120"/>
        <end position="213"/>
    </location>
</feature>
<organism evidence="2 3">
    <name type="scientific">Marinimicrobium koreense</name>
    <dbReference type="NCBI Taxonomy" id="306545"/>
    <lineage>
        <taxon>Bacteria</taxon>
        <taxon>Pseudomonadati</taxon>
        <taxon>Pseudomonadota</taxon>
        <taxon>Gammaproteobacteria</taxon>
        <taxon>Cellvibrionales</taxon>
        <taxon>Cellvibrionaceae</taxon>
        <taxon>Marinimicrobium</taxon>
    </lineage>
</organism>
<dbReference type="InterPro" id="IPR024185">
    <property type="entry name" value="FTHF_cligase-like_sf"/>
</dbReference>
<accession>A0A3N1P4A2</accession>
<dbReference type="OrthoDB" id="9794157at2"/>
<dbReference type="AlphaFoldDB" id="A0A3N1P4A2"/>
<evidence type="ECO:0000259" key="1">
    <source>
        <dbReference type="Pfam" id="PF02589"/>
    </source>
</evidence>
<comment type="caution">
    <text evidence="2">The sequence shown here is derived from an EMBL/GenBank/DDBJ whole genome shotgun (WGS) entry which is preliminary data.</text>
</comment>
<dbReference type="Gene3D" id="3.40.50.10420">
    <property type="entry name" value="NagB/RpiA/CoA transferase-like"/>
    <property type="match status" value="1"/>
</dbReference>
<evidence type="ECO:0000313" key="2">
    <source>
        <dbReference type="EMBL" id="ROQ19666.1"/>
    </source>
</evidence>
<gene>
    <name evidence="2" type="ORF">EDC38_0251</name>
</gene>
<evidence type="ECO:0000313" key="3">
    <source>
        <dbReference type="Proteomes" id="UP000273643"/>
    </source>
</evidence>
<reference evidence="2 3" key="1">
    <citation type="submission" date="2018-11" db="EMBL/GenBank/DDBJ databases">
        <title>Genomic Encyclopedia of Type Strains, Phase IV (KMG-IV): sequencing the most valuable type-strain genomes for metagenomic binning, comparative biology and taxonomic classification.</title>
        <authorList>
            <person name="Goeker M."/>
        </authorList>
    </citation>
    <scope>NUCLEOTIDE SEQUENCE [LARGE SCALE GENOMIC DNA]</scope>
    <source>
        <strain evidence="2 3">DSM 16974</strain>
    </source>
</reference>
<sequence>MDSRTRIIERIRQSIGSDHAGKDLETAFKTVCETQADMPVQPALSHVETVSRFISEAQRNGAVVTELESLEQVQHWLEREADSQSVPPTLSLSPQIAASQSDWGSLTISDDTPQPVQSWGLVRAHSAMAETGTIMSLSRDCPSRLLFLVERLIVLIDKRDIVRFQEDAWERLHDGQPLPRTVNLITGPSRTADIEQQIQIGAHGPRRTDYLIVESLPQ</sequence>
<dbReference type="PANTHER" id="PTHR43682:SF1">
    <property type="entry name" value="LACTATE UTILIZATION PROTEIN C"/>
    <property type="match status" value="1"/>
</dbReference>
<dbReference type="InterPro" id="IPR003741">
    <property type="entry name" value="LUD_dom"/>
</dbReference>
<protein>
    <submittedName>
        <fullName evidence="2">L-lactate dehydrogenase complex protein LldG</fullName>
    </submittedName>
</protein>
<keyword evidence="3" id="KW-1185">Reference proteome</keyword>
<name>A0A3N1P4A2_9GAMM</name>
<dbReference type="EMBL" id="RJUK01000001">
    <property type="protein sequence ID" value="ROQ19666.1"/>
    <property type="molecule type" value="Genomic_DNA"/>
</dbReference>
<dbReference type="RefSeq" id="WP_123636981.1">
    <property type="nucleotide sequence ID" value="NZ_RJUK01000001.1"/>
</dbReference>